<sequence>MSDRLYVDVAALAGGGVNLDEWSRLAKEIAAKVDAAVSLYRNAGGGGEMGEQYNTNYKPGEAKALQFLLLLNEVVGSYSDRTLQVARNFEDTSNEADHAAPNA</sequence>
<dbReference type="Proteomes" id="UP001595859">
    <property type="component" value="Unassembled WGS sequence"/>
</dbReference>
<dbReference type="EMBL" id="JBHSIS010000002">
    <property type="protein sequence ID" value="MFC4852601.1"/>
    <property type="molecule type" value="Genomic_DNA"/>
</dbReference>
<reference evidence="2" key="1">
    <citation type="journal article" date="2019" name="Int. J. Syst. Evol. Microbiol.">
        <title>The Global Catalogue of Microorganisms (GCM) 10K type strain sequencing project: providing services to taxonomists for standard genome sequencing and annotation.</title>
        <authorList>
            <consortium name="The Broad Institute Genomics Platform"/>
            <consortium name="The Broad Institute Genome Sequencing Center for Infectious Disease"/>
            <person name="Wu L."/>
            <person name="Ma J."/>
        </authorList>
    </citation>
    <scope>NUCLEOTIDE SEQUENCE [LARGE SCALE GENOMIC DNA]</scope>
    <source>
        <strain evidence="2">ZS-22-S1</strain>
    </source>
</reference>
<protein>
    <recommendedName>
        <fullName evidence="3">PE family protein</fullName>
    </recommendedName>
</protein>
<organism evidence="1 2">
    <name type="scientific">Actinophytocola glycyrrhizae</name>
    <dbReference type="NCBI Taxonomy" id="2044873"/>
    <lineage>
        <taxon>Bacteria</taxon>
        <taxon>Bacillati</taxon>
        <taxon>Actinomycetota</taxon>
        <taxon>Actinomycetes</taxon>
        <taxon>Pseudonocardiales</taxon>
        <taxon>Pseudonocardiaceae</taxon>
    </lineage>
</organism>
<evidence type="ECO:0008006" key="3">
    <source>
        <dbReference type="Google" id="ProtNLM"/>
    </source>
</evidence>
<evidence type="ECO:0000313" key="1">
    <source>
        <dbReference type="EMBL" id="MFC4852601.1"/>
    </source>
</evidence>
<dbReference type="RefSeq" id="WP_378054459.1">
    <property type="nucleotide sequence ID" value="NZ_JBHSIS010000002.1"/>
</dbReference>
<keyword evidence="2" id="KW-1185">Reference proteome</keyword>
<accession>A0ABV9RZC2</accession>
<comment type="caution">
    <text evidence="1">The sequence shown here is derived from an EMBL/GenBank/DDBJ whole genome shotgun (WGS) entry which is preliminary data.</text>
</comment>
<gene>
    <name evidence="1" type="ORF">ACFPCV_03730</name>
</gene>
<evidence type="ECO:0000313" key="2">
    <source>
        <dbReference type="Proteomes" id="UP001595859"/>
    </source>
</evidence>
<name>A0ABV9RZC2_9PSEU</name>
<proteinExistence type="predicted"/>